<protein>
    <submittedName>
        <fullName evidence="1">Uncharacterized protein YueI</fullName>
    </submittedName>
</protein>
<dbReference type="Pfam" id="PF07997">
    <property type="entry name" value="DUF1694"/>
    <property type="match status" value="1"/>
</dbReference>
<sequence>MSLNLENHLNQGLYGTPQVNPDERRKYLGTFRERVDLTVTFDQSQADNLLDALAAEMDLHPDYLLLINGKLADSISSKLIHLATSKRVAFKLNSDSTLKNGPQDFAVVFCAKKEALNKTEVDFLTCYPEKSPQKSVKKDFWQHFFN</sequence>
<dbReference type="PIRSF" id="PIRSF034303">
    <property type="entry name" value="DUF1694"/>
    <property type="match status" value="1"/>
</dbReference>
<dbReference type="Gene3D" id="3.30.1330.30">
    <property type="match status" value="1"/>
</dbReference>
<reference evidence="1 2" key="1">
    <citation type="submission" date="2016-10" db="EMBL/GenBank/DDBJ databases">
        <authorList>
            <person name="Varghese N."/>
            <person name="Submissions S."/>
        </authorList>
    </citation>
    <scope>NUCLEOTIDE SEQUENCE [LARGE SCALE GENOMIC DNA]</scope>
    <source>
        <strain evidence="1 2">WC1T17</strain>
    </source>
</reference>
<dbReference type="EMBL" id="FOCC01000004">
    <property type="protein sequence ID" value="SEM56180.1"/>
    <property type="molecule type" value="Genomic_DNA"/>
</dbReference>
<name>A0ABY1AAT1_9LACO</name>
<gene>
    <name evidence="1" type="ORF">SAMN05216431_104117</name>
</gene>
<dbReference type="SUPFAM" id="SSF160515">
    <property type="entry name" value="YueI-like"/>
    <property type="match status" value="1"/>
</dbReference>
<accession>A0ABY1AAT1</accession>
<evidence type="ECO:0000313" key="1">
    <source>
        <dbReference type="EMBL" id="SEM56180.1"/>
    </source>
</evidence>
<dbReference type="InterPro" id="IPR012543">
    <property type="entry name" value="DUF1694"/>
</dbReference>
<dbReference type="Proteomes" id="UP000182089">
    <property type="component" value="Unassembled WGS sequence"/>
</dbReference>
<organism evidence="1 2">
    <name type="scientific">Ligilactobacillus ruminis</name>
    <dbReference type="NCBI Taxonomy" id="1623"/>
    <lineage>
        <taxon>Bacteria</taxon>
        <taxon>Bacillati</taxon>
        <taxon>Bacillota</taxon>
        <taxon>Bacilli</taxon>
        <taxon>Lactobacillales</taxon>
        <taxon>Lactobacillaceae</taxon>
        <taxon>Ligilactobacillus</taxon>
    </lineage>
</organism>
<proteinExistence type="predicted"/>
<evidence type="ECO:0000313" key="2">
    <source>
        <dbReference type="Proteomes" id="UP000182089"/>
    </source>
</evidence>
<comment type="caution">
    <text evidence="1">The sequence shown here is derived from an EMBL/GenBank/DDBJ whole genome shotgun (WGS) entry which is preliminary data.</text>
</comment>
<dbReference type="InterPro" id="IPR029064">
    <property type="entry name" value="Ribosomal_eL30-like_sf"/>
</dbReference>